<proteinExistence type="predicted"/>
<keyword evidence="2" id="KW-1133">Transmembrane helix</keyword>
<evidence type="ECO:0000256" key="2">
    <source>
        <dbReference type="SAM" id="Phobius"/>
    </source>
</evidence>
<keyword evidence="4" id="KW-1185">Reference proteome</keyword>
<accession>A0A2T3YZY9</accession>
<dbReference type="AlphaFoldDB" id="A0A2T3YZY9"/>
<name>A0A2T3YZY9_TRIA4</name>
<feature type="region of interest" description="Disordered" evidence="1">
    <location>
        <begin position="159"/>
        <end position="180"/>
    </location>
</feature>
<organism evidence="3 4">
    <name type="scientific">Trichoderma asperellum (strain ATCC 204424 / CBS 433.97 / NBRC 101777)</name>
    <dbReference type="NCBI Taxonomy" id="1042311"/>
    <lineage>
        <taxon>Eukaryota</taxon>
        <taxon>Fungi</taxon>
        <taxon>Dikarya</taxon>
        <taxon>Ascomycota</taxon>
        <taxon>Pezizomycotina</taxon>
        <taxon>Sordariomycetes</taxon>
        <taxon>Hypocreomycetidae</taxon>
        <taxon>Hypocreales</taxon>
        <taxon>Hypocreaceae</taxon>
        <taxon>Trichoderma</taxon>
    </lineage>
</organism>
<keyword evidence="2" id="KW-0472">Membrane</keyword>
<evidence type="ECO:0000313" key="4">
    <source>
        <dbReference type="Proteomes" id="UP000240493"/>
    </source>
</evidence>
<reference evidence="3 4" key="1">
    <citation type="submission" date="2016-07" db="EMBL/GenBank/DDBJ databases">
        <title>Multiple horizontal gene transfer events from other fungi enriched the ability of initially mycotrophic Trichoderma (Ascomycota) to feed on dead plant biomass.</title>
        <authorList>
            <consortium name="DOE Joint Genome Institute"/>
            <person name="Aerts A."/>
            <person name="Atanasova L."/>
            <person name="Chenthamara K."/>
            <person name="Zhang J."/>
            <person name="Grujic M."/>
            <person name="Henrissat B."/>
            <person name="Kuo A."/>
            <person name="Salamov A."/>
            <person name="Lipzen A."/>
            <person name="Labutti K."/>
            <person name="Barry K."/>
            <person name="Miao Y."/>
            <person name="Rahimi M.J."/>
            <person name="Shen Q."/>
            <person name="Grigoriev I.V."/>
            <person name="Kubicek C.P."/>
            <person name="Druzhinina I.S."/>
        </authorList>
    </citation>
    <scope>NUCLEOTIDE SEQUENCE [LARGE SCALE GENOMIC DNA]</scope>
    <source>
        <strain evidence="3 4">CBS 433.97</strain>
    </source>
</reference>
<protein>
    <submittedName>
        <fullName evidence="3">Uncharacterized protein</fullName>
    </submittedName>
</protein>
<dbReference type="Proteomes" id="UP000240493">
    <property type="component" value="Unassembled WGS sequence"/>
</dbReference>
<sequence>MQKDNIYLDMNIVSWISSIISAIARLFSIAGFVLALALAVFILNRRLARRQAPAPPITESKKKEMQAKLAMLMEDRRGQQAQVGVGRGAGLGDQLPLFPTFSLWPSRLSLSQSRFEHGLADKVLDYYFWCVGGLLQVSEVGHDLTCPYFGIQVTASARDSSGSKTSKTSKTDSSSRWTVL</sequence>
<gene>
    <name evidence="3" type="ORF">M441DRAFT_60420</name>
</gene>
<keyword evidence="2" id="KW-0812">Transmembrane</keyword>
<feature type="transmembrane region" description="Helical" evidence="2">
    <location>
        <begin position="12"/>
        <end position="43"/>
    </location>
</feature>
<evidence type="ECO:0000313" key="3">
    <source>
        <dbReference type="EMBL" id="PTB38141.1"/>
    </source>
</evidence>
<evidence type="ECO:0000256" key="1">
    <source>
        <dbReference type="SAM" id="MobiDB-lite"/>
    </source>
</evidence>
<dbReference type="EMBL" id="KZ679266">
    <property type="protein sequence ID" value="PTB38141.1"/>
    <property type="molecule type" value="Genomic_DNA"/>
</dbReference>